<dbReference type="Proteomes" id="UP000886523">
    <property type="component" value="Unassembled WGS sequence"/>
</dbReference>
<dbReference type="AlphaFoldDB" id="A0A9P6ACY6"/>
<keyword evidence="1" id="KW-0732">Signal</keyword>
<evidence type="ECO:0000313" key="3">
    <source>
        <dbReference type="Proteomes" id="UP000886523"/>
    </source>
</evidence>
<protein>
    <submittedName>
        <fullName evidence="2">Uncharacterized protein</fullName>
    </submittedName>
</protein>
<proteinExistence type="predicted"/>
<keyword evidence="3" id="KW-1185">Reference proteome</keyword>
<reference evidence="2" key="1">
    <citation type="journal article" date="2020" name="Nat. Commun.">
        <title>Large-scale genome sequencing of mycorrhizal fungi provides insights into the early evolution of symbiotic traits.</title>
        <authorList>
            <person name="Miyauchi S."/>
            <person name="Kiss E."/>
            <person name="Kuo A."/>
            <person name="Drula E."/>
            <person name="Kohler A."/>
            <person name="Sanchez-Garcia M."/>
            <person name="Morin E."/>
            <person name="Andreopoulos B."/>
            <person name="Barry K.W."/>
            <person name="Bonito G."/>
            <person name="Buee M."/>
            <person name="Carver A."/>
            <person name="Chen C."/>
            <person name="Cichocki N."/>
            <person name="Clum A."/>
            <person name="Culley D."/>
            <person name="Crous P.W."/>
            <person name="Fauchery L."/>
            <person name="Girlanda M."/>
            <person name="Hayes R.D."/>
            <person name="Keri Z."/>
            <person name="LaButti K."/>
            <person name="Lipzen A."/>
            <person name="Lombard V."/>
            <person name="Magnuson J."/>
            <person name="Maillard F."/>
            <person name="Murat C."/>
            <person name="Nolan M."/>
            <person name="Ohm R.A."/>
            <person name="Pangilinan J."/>
            <person name="Pereira M.F."/>
            <person name="Perotto S."/>
            <person name="Peter M."/>
            <person name="Pfister S."/>
            <person name="Riley R."/>
            <person name="Sitrit Y."/>
            <person name="Stielow J.B."/>
            <person name="Szollosi G."/>
            <person name="Zifcakova L."/>
            <person name="Stursova M."/>
            <person name="Spatafora J.W."/>
            <person name="Tedersoo L."/>
            <person name="Vaario L.M."/>
            <person name="Yamada A."/>
            <person name="Yan M."/>
            <person name="Wang P."/>
            <person name="Xu J."/>
            <person name="Bruns T."/>
            <person name="Baldrian P."/>
            <person name="Vilgalys R."/>
            <person name="Dunand C."/>
            <person name="Henrissat B."/>
            <person name="Grigoriev I.V."/>
            <person name="Hibbett D."/>
            <person name="Nagy L.G."/>
            <person name="Martin F.M."/>
        </authorList>
    </citation>
    <scope>NUCLEOTIDE SEQUENCE</scope>
    <source>
        <strain evidence="2">UP504</strain>
    </source>
</reference>
<comment type="caution">
    <text evidence="2">The sequence shown here is derived from an EMBL/GenBank/DDBJ whole genome shotgun (WGS) entry which is preliminary data.</text>
</comment>
<feature type="chain" id="PRO_5040425962" evidence="1">
    <location>
        <begin position="21"/>
        <end position="185"/>
    </location>
</feature>
<dbReference type="EMBL" id="MU129329">
    <property type="protein sequence ID" value="KAF9503613.1"/>
    <property type="molecule type" value="Genomic_DNA"/>
</dbReference>
<evidence type="ECO:0000256" key="1">
    <source>
        <dbReference type="SAM" id="SignalP"/>
    </source>
</evidence>
<organism evidence="2 3">
    <name type="scientific">Hydnum rufescens UP504</name>
    <dbReference type="NCBI Taxonomy" id="1448309"/>
    <lineage>
        <taxon>Eukaryota</taxon>
        <taxon>Fungi</taxon>
        <taxon>Dikarya</taxon>
        <taxon>Basidiomycota</taxon>
        <taxon>Agaricomycotina</taxon>
        <taxon>Agaricomycetes</taxon>
        <taxon>Cantharellales</taxon>
        <taxon>Hydnaceae</taxon>
        <taxon>Hydnum</taxon>
    </lineage>
</organism>
<sequence>MEKPSFFLLMAVVFVTVLETWQICLFSSNQTIHVSPDCSLALHQYSGFESQNPGQGFWGCSKWGDNEHCKFFCMCGQATIVLSIRTNPIYILPHPKTPTHVSQITSTPLTPTHHPATQSLNLQLALNEAEREALESTLQNIELKQTVEALNCRIERIPDVAKQPLLSSCPWKYRCFRKFNLENVE</sequence>
<name>A0A9P6ACY6_9AGAM</name>
<accession>A0A9P6ACY6</accession>
<gene>
    <name evidence="2" type="ORF">BS47DRAFT_1369408</name>
</gene>
<feature type="signal peptide" evidence="1">
    <location>
        <begin position="1"/>
        <end position="20"/>
    </location>
</feature>
<evidence type="ECO:0000313" key="2">
    <source>
        <dbReference type="EMBL" id="KAF9503613.1"/>
    </source>
</evidence>